<dbReference type="Pfam" id="PF07883">
    <property type="entry name" value="Cupin_2"/>
    <property type="match status" value="1"/>
</dbReference>
<dbReference type="PANTHER" id="PTHR36114">
    <property type="entry name" value="16.7 KDA PROTEIN IN WHIE LOCUS"/>
    <property type="match status" value="1"/>
</dbReference>
<dbReference type="InterPro" id="IPR013096">
    <property type="entry name" value="Cupin_2"/>
</dbReference>
<evidence type="ECO:0000259" key="1">
    <source>
        <dbReference type="Pfam" id="PF07883"/>
    </source>
</evidence>
<reference evidence="3" key="1">
    <citation type="submission" date="2016-09" db="EMBL/GenBank/DDBJ databases">
        <authorList>
            <person name="Wan X."/>
            <person name="Hou S."/>
        </authorList>
    </citation>
    <scope>NUCLEOTIDE SEQUENCE [LARGE SCALE GENOMIC DNA]</scope>
    <source>
        <strain evidence="3">KH87</strain>
    </source>
</reference>
<proteinExistence type="predicted"/>
<protein>
    <submittedName>
        <fullName evidence="2">Cupin</fullName>
    </submittedName>
</protein>
<feature type="domain" description="Cupin type-2" evidence="1">
    <location>
        <begin position="35"/>
        <end position="100"/>
    </location>
</feature>
<sequence length="113" mass="12562">MPIISNKTAEHYTWGENCDGWHLVKSSNLSVIQERVLPGCSESRHFHVKAEQFFFILDGVATMELEGDIFTINKNSGIHIPAGAKHQLSNQQTSDLVFTVTSTPPSHGDRVEV</sequence>
<dbReference type="STRING" id="1628148.BI198_02335"/>
<dbReference type="Proteomes" id="UP000242258">
    <property type="component" value="Unassembled WGS sequence"/>
</dbReference>
<dbReference type="OrthoDB" id="9806121at2"/>
<organism evidence="2 3">
    <name type="scientific">Rheinheimera salexigens</name>
    <dbReference type="NCBI Taxonomy" id="1628148"/>
    <lineage>
        <taxon>Bacteria</taxon>
        <taxon>Pseudomonadati</taxon>
        <taxon>Pseudomonadota</taxon>
        <taxon>Gammaproteobacteria</taxon>
        <taxon>Chromatiales</taxon>
        <taxon>Chromatiaceae</taxon>
        <taxon>Rheinheimera</taxon>
    </lineage>
</organism>
<gene>
    <name evidence="2" type="ORF">BI198_02335</name>
</gene>
<comment type="caution">
    <text evidence="2">The sequence shown here is derived from an EMBL/GenBank/DDBJ whole genome shotgun (WGS) entry which is preliminary data.</text>
</comment>
<dbReference type="SUPFAM" id="SSF51182">
    <property type="entry name" value="RmlC-like cupins"/>
    <property type="match status" value="1"/>
</dbReference>
<dbReference type="EMBL" id="MKEK01000001">
    <property type="protein sequence ID" value="OEY68536.1"/>
    <property type="molecule type" value="Genomic_DNA"/>
</dbReference>
<dbReference type="InterPro" id="IPR011051">
    <property type="entry name" value="RmlC_Cupin_sf"/>
</dbReference>
<dbReference type="RefSeq" id="WP_070048103.1">
    <property type="nucleotide sequence ID" value="NZ_CBCSDO010000001.1"/>
</dbReference>
<evidence type="ECO:0000313" key="2">
    <source>
        <dbReference type="EMBL" id="OEY68536.1"/>
    </source>
</evidence>
<dbReference type="AlphaFoldDB" id="A0A1E7Q331"/>
<dbReference type="Gene3D" id="2.60.120.10">
    <property type="entry name" value="Jelly Rolls"/>
    <property type="match status" value="1"/>
</dbReference>
<accession>A0A1E7Q331</accession>
<dbReference type="InterPro" id="IPR052044">
    <property type="entry name" value="PKS_Associated_Protein"/>
</dbReference>
<keyword evidence="3" id="KW-1185">Reference proteome</keyword>
<dbReference type="PANTHER" id="PTHR36114:SF1">
    <property type="entry name" value="16.7 KDA PROTEIN IN WHIE LOCUS"/>
    <property type="match status" value="1"/>
</dbReference>
<dbReference type="InterPro" id="IPR014710">
    <property type="entry name" value="RmlC-like_jellyroll"/>
</dbReference>
<name>A0A1E7Q331_9GAMM</name>
<evidence type="ECO:0000313" key="3">
    <source>
        <dbReference type="Proteomes" id="UP000242258"/>
    </source>
</evidence>